<dbReference type="PROSITE" id="PS51352">
    <property type="entry name" value="THIOREDOXIN_2"/>
    <property type="match status" value="1"/>
</dbReference>
<keyword evidence="4" id="KW-1015">Disulfide bond</keyword>
<evidence type="ECO:0000256" key="1">
    <source>
        <dbReference type="ARBA" id="ARBA00005791"/>
    </source>
</evidence>
<feature type="signal peptide" evidence="6">
    <location>
        <begin position="1"/>
        <end position="26"/>
    </location>
</feature>
<evidence type="ECO:0000256" key="6">
    <source>
        <dbReference type="SAM" id="SignalP"/>
    </source>
</evidence>
<feature type="domain" description="Thioredoxin" evidence="7">
    <location>
        <begin position="11"/>
        <end position="229"/>
    </location>
</feature>
<sequence>MNAKILSIVVALAVVAAVAVSMNSGGGDAVTEPIDLQIDDMQELAAMAQGIHLGNDDADITILEFADFQCPGCMAFAGQVKPQLDVGYIETGTVKFVFYDFPLTSIHPHAFLAARAARCANDQGMFWEYHDELFRNQTAWSLSASPPVGAFEDFAARVGLDQGDFSSCLRSDAHAQTVSATMQLGQGLGVTGTPTVLISRGNGQFRQVGAPTIGEYYPAIQAAIEELQGEMAAEAGGMQ</sequence>
<dbReference type="Proteomes" id="UP001484239">
    <property type="component" value="Unassembled WGS sequence"/>
</dbReference>
<evidence type="ECO:0000256" key="3">
    <source>
        <dbReference type="ARBA" id="ARBA00023002"/>
    </source>
</evidence>
<dbReference type="PANTHER" id="PTHR13887:SF14">
    <property type="entry name" value="DISULFIDE BOND FORMATION PROTEIN D"/>
    <property type="match status" value="1"/>
</dbReference>
<keyword evidence="3" id="KW-0560">Oxidoreductase</keyword>
<evidence type="ECO:0000259" key="7">
    <source>
        <dbReference type="PROSITE" id="PS51352"/>
    </source>
</evidence>
<organism evidence="8 9">
    <name type="scientific">Gaopeijia maritima</name>
    <dbReference type="NCBI Taxonomy" id="3119007"/>
    <lineage>
        <taxon>Bacteria</taxon>
        <taxon>Pseudomonadati</taxon>
        <taxon>Gemmatimonadota</taxon>
        <taxon>Longimicrobiia</taxon>
        <taxon>Gaopeijiales</taxon>
        <taxon>Gaopeijiaceae</taxon>
        <taxon>Gaopeijia</taxon>
    </lineage>
</organism>
<dbReference type="Gene3D" id="3.40.30.10">
    <property type="entry name" value="Glutaredoxin"/>
    <property type="match status" value="1"/>
</dbReference>
<dbReference type="RefSeq" id="WP_405280956.1">
    <property type="nucleotide sequence ID" value="NZ_CP144380.1"/>
</dbReference>
<evidence type="ECO:0000313" key="8">
    <source>
        <dbReference type="EMBL" id="MEK9501896.1"/>
    </source>
</evidence>
<feature type="chain" id="PRO_5046591964" evidence="6">
    <location>
        <begin position="27"/>
        <end position="239"/>
    </location>
</feature>
<reference evidence="8 9" key="1">
    <citation type="submission" date="2024-02" db="EMBL/GenBank/DDBJ databases">
        <title>A novel Gemmatimonadota bacterium.</title>
        <authorList>
            <person name="Du Z.-J."/>
            <person name="Ye Y.-Q."/>
        </authorList>
    </citation>
    <scope>NUCLEOTIDE SEQUENCE [LARGE SCALE GENOMIC DNA]</scope>
    <source>
        <strain evidence="8 9">DH-20</strain>
    </source>
</reference>
<keyword evidence="2 6" id="KW-0732">Signal</keyword>
<protein>
    <submittedName>
        <fullName evidence="8">Thioredoxin domain-containing protein</fullName>
    </submittedName>
</protein>
<evidence type="ECO:0000256" key="4">
    <source>
        <dbReference type="ARBA" id="ARBA00023157"/>
    </source>
</evidence>
<comment type="caution">
    <text evidence="8">The sequence shown here is derived from an EMBL/GenBank/DDBJ whole genome shotgun (WGS) entry which is preliminary data.</text>
</comment>
<dbReference type="SUPFAM" id="SSF52833">
    <property type="entry name" value="Thioredoxin-like"/>
    <property type="match status" value="1"/>
</dbReference>
<evidence type="ECO:0000313" key="9">
    <source>
        <dbReference type="Proteomes" id="UP001484239"/>
    </source>
</evidence>
<comment type="similarity">
    <text evidence="1">Belongs to the thioredoxin family. DsbA subfamily.</text>
</comment>
<evidence type="ECO:0000256" key="2">
    <source>
        <dbReference type="ARBA" id="ARBA00022729"/>
    </source>
</evidence>
<dbReference type="PANTHER" id="PTHR13887">
    <property type="entry name" value="GLUTATHIONE S-TRANSFERASE KAPPA"/>
    <property type="match status" value="1"/>
</dbReference>
<dbReference type="InterPro" id="IPR013766">
    <property type="entry name" value="Thioredoxin_domain"/>
</dbReference>
<gene>
    <name evidence="8" type="ORF">WI372_12965</name>
</gene>
<evidence type="ECO:0000256" key="5">
    <source>
        <dbReference type="ARBA" id="ARBA00023284"/>
    </source>
</evidence>
<accession>A0ABU9EAY0</accession>
<dbReference type="InterPro" id="IPR012336">
    <property type="entry name" value="Thioredoxin-like_fold"/>
</dbReference>
<name>A0ABU9EAY0_9BACT</name>
<keyword evidence="9" id="KW-1185">Reference proteome</keyword>
<dbReference type="Pfam" id="PF13462">
    <property type="entry name" value="Thioredoxin_4"/>
    <property type="match status" value="1"/>
</dbReference>
<proteinExistence type="inferred from homology"/>
<dbReference type="EMBL" id="JBBHLI010000008">
    <property type="protein sequence ID" value="MEK9501896.1"/>
    <property type="molecule type" value="Genomic_DNA"/>
</dbReference>
<keyword evidence="5" id="KW-0676">Redox-active center</keyword>
<dbReference type="InterPro" id="IPR036249">
    <property type="entry name" value="Thioredoxin-like_sf"/>
</dbReference>